<evidence type="ECO:0000313" key="3">
    <source>
        <dbReference type="Proteomes" id="UP000298416"/>
    </source>
</evidence>
<dbReference type="Proteomes" id="UP000298416">
    <property type="component" value="Unassembled WGS sequence"/>
</dbReference>
<proteinExistence type="predicted"/>
<feature type="region of interest" description="Disordered" evidence="1">
    <location>
        <begin position="1"/>
        <end position="57"/>
    </location>
</feature>
<reference evidence="2" key="1">
    <citation type="submission" date="2018-01" db="EMBL/GenBank/DDBJ databases">
        <authorList>
            <person name="Mao J.F."/>
        </authorList>
    </citation>
    <scope>NUCLEOTIDE SEQUENCE</scope>
    <source>
        <strain evidence="2">Huo1</strain>
        <tissue evidence="2">Leaf</tissue>
    </source>
</reference>
<reference evidence="2" key="2">
    <citation type="submission" date="2020-08" db="EMBL/GenBank/DDBJ databases">
        <title>Plant Genome Project.</title>
        <authorList>
            <person name="Zhang R.-G."/>
        </authorList>
    </citation>
    <scope>NUCLEOTIDE SEQUENCE</scope>
    <source>
        <strain evidence="2">Huo1</strain>
        <tissue evidence="2">Leaf</tissue>
    </source>
</reference>
<sequence>MALSRSGGIGDNLEQVQFDPGDDLEQSDRLPMSARRLAKGKAVDDGESSGKRKSVVGVPAQAKRPHLMLPNDVELVVDTKDIKLVFGFPNGGIKIDRCDLNTGFKYLETIPLEEEVDVHAMQTKMETALIETSPCGYVRPRIVDILGNLQKIRKHDWCSAKMSKGVEHSTATEDVVENRDGSEEFVYIRGVWGAVKQIGDGFNLLAKELNQAPPEIRKMDNFRITYDTLMRAFRLDDNDVDPVESMTQTQSAQSSSAEDWSALKFLLDAADEIDILENGDACHRDSERREETDMLDNPTNSEEEGEREPAAELGGGCLDFMTGSDIGREPVSAAKAGTVVNKENALDVARAISRDVEVEHNEVDIAICSAVDAVYVLGDAAFETQIVTRGVDKGKFPVRGDAESHREENTFPDIQPAPVKKMRLPTEIREGSMSTRISPLWTREERDCYQFLLATPYMWTDYVVYDDDMVELSKRKFSTLKPHEAVDVGVVDAWAWYLNRMEEEKLTQNPTRLFATTSPTTFNVVERRTSWVQSEAAHSFCEEMDGQFNMDGNLDFTKYDLTGVADVLDIVVPENGIPDATKYARDLGLLWGCKWHVEQGSQQRAMQSACQEEKQDEMS</sequence>
<gene>
    <name evidence="2" type="ORF">SASPL_143698</name>
</gene>
<evidence type="ECO:0000313" key="2">
    <source>
        <dbReference type="EMBL" id="KAG6397529.1"/>
    </source>
</evidence>
<organism evidence="2">
    <name type="scientific">Salvia splendens</name>
    <name type="common">Scarlet sage</name>
    <dbReference type="NCBI Taxonomy" id="180675"/>
    <lineage>
        <taxon>Eukaryota</taxon>
        <taxon>Viridiplantae</taxon>
        <taxon>Streptophyta</taxon>
        <taxon>Embryophyta</taxon>
        <taxon>Tracheophyta</taxon>
        <taxon>Spermatophyta</taxon>
        <taxon>Magnoliopsida</taxon>
        <taxon>eudicotyledons</taxon>
        <taxon>Gunneridae</taxon>
        <taxon>Pentapetalae</taxon>
        <taxon>asterids</taxon>
        <taxon>lamiids</taxon>
        <taxon>Lamiales</taxon>
        <taxon>Lamiaceae</taxon>
        <taxon>Nepetoideae</taxon>
        <taxon>Mentheae</taxon>
        <taxon>Salviinae</taxon>
        <taxon>Salvia</taxon>
        <taxon>Salvia subgen. Calosphace</taxon>
        <taxon>core Calosphace</taxon>
    </lineage>
</organism>
<dbReference type="EMBL" id="PNBA02000016">
    <property type="protein sequence ID" value="KAG6397529.1"/>
    <property type="molecule type" value="Genomic_DNA"/>
</dbReference>
<feature type="compositionally biased region" description="Basic and acidic residues" evidence="1">
    <location>
        <begin position="281"/>
        <end position="292"/>
    </location>
</feature>
<dbReference type="AlphaFoldDB" id="A0A8X8ZB32"/>
<feature type="compositionally biased region" description="Basic and acidic residues" evidence="1">
    <location>
        <begin position="41"/>
        <end position="50"/>
    </location>
</feature>
<evidence type="ECO:0000256" key="1">
    <source>
        <dbReference type="SAM" id="MobiDB-lite"/>
    </source>
</evidence>
<keyword evidence="3" id="KW-1185">Reference proteome</keyword>
<name>A0A8X8ZB32_SALSN</name>
<feature type="region of interest" description="Disordered" evidence="1">
    <location>
        <begin position="281"/>
        <end position="315"/>
    </location>
</feature>
<accession>A0A8X8ZB32</accession>
<protein>
    <submittedName>
        <fullName evidence="2">Uncharacterized protein</fullName>
    </submittedName>
</protein>
<comment type="caution">
    <text evidence="2">The sequence shown here is derived from an EMBL/GenBank/DDBJ whole genome shotgun (WGS) entry which is preliminary data.</text>
</comment>